<keyword evidence="24 25" id="KW-0251">Elongation factor</keyword>
<evidence type="ECO:0000256" key="5">
    <source>
        <dbReference type="ARBA" id="ARBA00022454"/>
    </source>
</evidence>
<dbReference type="Gene3D" id="3.30.70.330">
    <property type="match status" value="1"/>
</dbReference>
<evidence type="ECO:0000256" key="4">
    <source>
        <dbReference type="ARBA" id="ARBA00014464"/>
    </source>
</evidence>
<evidence type="ECO:0000256" key="2">
    <source>
        <dbReference type="ARBA" id="ARBA00004286"/>
    </source>
</evidence>
<dbReference type="SUPFAM" id="SSF54928">
    <property type="entry name" value="RNA-binding domain, RBD"/>
    <property type="match status" value="1"/>
</dbReference>
<dbReference type="InterPro" id="IPR034637">
    <property type="entry name" value="NELFE_RRM"/>
</dbReference>
<keyword evidence="7" id="KW-1017">Isopeptide bond</keyword>
<comment type="similarity">
    <text evidence="3">Belongs to the RRM NELF-E family.</text>
</comment>
<comment type="function">
    <text evidence="17">Essential component of the NELF complex, a complex that negatively regulates the elongation of transcription by RNA polymerase II. The NELF complex, which acts via an association with the DSIF complex and causes transcriptional pausing, is counteracted by the P-TEFb kinase complex. Provides the strongest RNA binding activity of the NELF complex and may initially recruit the NELF complex to RNA.</text>
</comment>
<dbReference type="GO" id="GO:0032021">
    <property type="term" value="C:NELF complex"/>
    <property type="evidence" value="ECO:0007669"/>
    <property type="project" value="InterPro"/>
</dbReference>
<dbReference type="PANTHER" id="PTHR17250">
    <property type="entry name" value="NEGATIVE ELONGATION FACTOR E"/>
    <property type="match status" value="1"/>
</dbReference>
<keyword evidence="24 25" id="KW-0648">Protein biosynthesis</keyword>
<dbReference type="InterPro" id="IPR012677">
    <property type="entry name" value="Nucleotide-bd_a/b_plait_sf"/>
</dbReference>
<comment type="subunit">
    <text evidence="18">The NELF complex is composed of NELFA, NELFB, NELFCD and NELFE. Interacts with NELFB.</text>
</comment>
<dbReference type="CTD" id="7936"/>
<comment type="subcellular location">
    <subcellularLocation>
        <location evidence="2">Chromosome</location>
    </subcellularLocation>
    <subcellularLocation>
        <location evidence="1">Nucleus</location>
    </subcellularLocation>
</comment>
<dbReference type="GO" id="GO:0005694">
    <property type="term" value="C:chromosome"/>
    <property type="evidence" value="ECO:0007669"/>
    <property type="project" value="UniProtKB-SubCell"/>
</dbReference>
<evidence type="ECO:0000256" key="8">
    <source>
        <dbReference type="ARBA" id="ARBA00022553"/>
    </source>
</evidence>
<feature type="compositionally biased region" description="Basic and acidic residues" evidence="21">
    <location>
        <begin position="139"/>
        <end position="172"/>
    </location>
</feature>
<dbReference type="Proteomes" id="UP001318040">
    <property type="component" value="Chromosome 42"/>
</dbReference>
<keyword evidence="15" id="KW-0804">Transcription</keyword>
<evidence type="ECO:0000256" key="11">
    <source>
        <dbReference type="ARBA" id="ARBA00022843"/>
    </source>
</evidence>
<organism evidence="23 25">
    <name type="scientific">Petromyzon marinus</name>
    <name type="common">Sea lamprey</name>
    <dbReference type="NCBI Taxonomy" id="7757"/>
    <lineage>
        <taxon>Eukaryota</taxon>
        <taxon>Metazoa</taxon>
        <taxon>Chordata</taxon>
        <taxon>Craniata</taxon>
        <taxon>Vertebrata</taxon>
        <taxon>Cyclostomata</taxon>
        <taxon>Hyperoartia</taxon>
        <taxon>Petromyzontiformes</taxon>
        <taxon>Petromyzontidae</taxon>
        <taxon>Petromyzon</taxon>
    </lineage>
</organism>
<evidence type="ECO:0000256" key="21">
    <source>
        <dbReference type="SAM" id="MobiDB-lite"/>
    </source>
</evidence>
<keyword evidence="5" id="KW-0158">Chromosome</keyword>
<name>A0AAJ7TZU2_PETMA</name>
<evidence type="ECO:0000256" key="1">
    <source>
        <dbReference type="ARBA" id="ARBA00004123"/>
    </source>
</evidence>
<dbReference type="InterPro" id="IPR035979">
    <property type="entry name" value="RBD_domain_sf"/>
</dbReference>
<dbReference type="InterPro" id="IPR033102">
    <property type="entry name" value="NELFE"/>
</dbReference>
<evidence type="ECO:0000313" key="25">
    <source>
        <dbReference type="RefSeq" id="XP_032825723.1"/>
    </source>
</evidence>
<evidence type="ECO:0000256" key="9">
    <source>
        <dbReference type="ARBA" id="ARBA00022737"/>
    </source>
</evidence>
<evidence type="ECO:0000256" key="14">
    <source>
        <dbReference type="ARBA" id="ARBA00023054"/>
    </source>
</evidence>
<keyword evidence="14" id="KW-0175">Coiled coil</keyword>
<evidence type="ECO:0000256" key="17">
    <source>
        <dbReference type="ARBA" id="ARBA00059578"/>
    </source>
</evidence>
<keyword evidence="10" id="KW-0013">ADP-ribosylation</keyword>
<dbReference type="KEGG" id="pmrn:116951302"/>
<keyword evidence="13" id="KW-0805">Transcription regulation</keyword>
<keyword evidence="9" id="KW-0677">Repeat</keyword>
<keyword evidence="12 20" id="KW-0694">RNA-binding</keyword>
<dbReference type="RefSeq" id="XP_032825722.1">
    <property type="nucleotide sequence ID" value="XM_032969831.1"/>
</dbReference>
<evidence type="ECO:0000256" key="12">
    <source>
        <dbReference type="ARBA" id="ARBA00022884"/>
    </source>
</evidence>
<dbReference type="FunFam" id="3.30.70.330:FF:000188">
    <property type="entry name" value="Negative elongation factor complex member E"/>
    <property type="match status" value="1"/>
</dbReference>
<dbReference type="InterPro" id="IPR000504">
    <property type="entry name" value="RRM_dom"/>
</dbReference>
<evidence type="ECO:0000313" key="23">
    <source>
        <dbReference type="Proteomes" id="UP001318040"/>
    </source>
</evidence>
<evidence type="ECO:0000256" key="13">
    <source>
        <dbReference type="ARBA" id="ARBA00023015"/>
    </source>
</evidence>
<keyword evidence="8" id="KW-0597">Phosphoprotein</keyword>
<evidence type="ECO:0000256" key="6">
    <source>
        <dbReference type="ARBA" id="ARBA00022491"/>
    </source>
</evidence>
<gene>
    <name evidence="24 25" type="primary">NELFE</name>
</gene>
<evidence type="ECO:0000256" key="16">
    <source>
        <dbReference type="ARBA" id="ARBA00023242"/>
    </source>
</evidence>
<evidence type="ECO:0000256" key="18">
    <source>
        <dbReference type="ARBA" id="ARBA00063939"/>
    </source>
</evidence>
<dbReference type="PANTHER" id="PTHR17250:SF0">
    <property type="entry name" value="NEGATIVE ELONGATION FACTOR E"/>
    <property type="match status" value="1"/>
</dbReference>
<accession>A0AAJ7TZU2</accession>
<dbReference type="Pfam" id="PF00076">
    <property type="entry name" value="RRM_1"/>
    <property type="match status" value="1"/>
</dbReference>
<proteinExistence type="inferred from homology"/>
<sequence>MIFPSSFSEEEETLQKKFAKLKKKKKAVMALKKQSTANPSTQSGLKRSVSEQPTVDGAAATEQAKKLMKSGAISAIRPETKSSGFKRSRTLEGKLKDPEKEKPPSFQPFQRSVSAEDEATEANVRRPQVKNLYESFVSGREHENSSMEDAERVDDRGWDRERHSSERREPRRGNTIYVNGSGITDEILQTAFSSIGPVLNVTMERARSCGFVTFEKMESADQAIAEMNGAVVSDVRLRVSLARRQPKIEATAGTSPWSTLALGHSAKGLHQDRRNQVVYSDDPFS</sequence>
<dbReference type="GO" id="GO:0034244">
    <property type="term" value="P:negative regulation of transcription elongation by RNA polymerase II"/>
    <property type="evidence" value="ECO:0007669"/>
    <property type="project" value="TreeGrafter"/>
</dbReference>
<keyword evidence="6" id="KW-0678">Repressor</keyword>
<feature type="compositionally biased region" description="Basic and acidic residues" evidence="21">
    <location>
        <begin position="89"/>
        <end position="103"/>
    </location>
</feature>
<reference evidence="24 25" key="1">
    <citation type="submission" date="2025-04" db="UniProtKB">
        <authorList>
            <consortium name="RefSeq"/>
        </authorList>
    </citation>
    <scope>IDENTIFICATION</scope>
    <source>
        <tissue evidence="24 25">Sperm</tissue>
    </source>
</reference>
<evidence type="ECO:0000256" key="19">
    <source>
        <dbReference type="ARBA" id="ARBA00077512"/>
    </source>
</evidence>
<dbReference type="SMART" id="SM00360">
    <property type="entry name" value="RRM"/>
    <property type="match status" value="1"/>
</dbReference>
<dbReference type="RefSeq" id="XP_032825723.1">
    <property type="nucleotide sequence ID" value="XM_032969832.1"/>
</dbReference>
<evidence type="ECO:0000256" key="7">
    <source>
        <dbReference type="ARBA" id="ARBA00022499"/>
    </source>
</evidence>
<evidence type="ECO:0000259" key="22">
    <source>
        <dbReference type="PROSITE" id="PS50102"/>
    </source>
</evidence>
<protein>
    <recommendedName>
        <fullName evidence="4">Negative elongation factor E</fullName>
    </recommendedName>
    <alternativeName>
        <fullName evidence="19">RNA-binding protein RD</fullName>
    </alternativeName>
</protein>
<keyword evidence="11" id="KW-0832">Ubl conjugation</keyword>
<dbReference type="AlphaFoldDB" id="A0AAJ7TZU2"/>
<evidence type="ECO:0000313" key="24">
    <source>
        <dbReference type="RefSeq" id="XP_032825722.1"/>
    </source>
</evidence>
<evidence type="ECO:0000256" key="3">
    <source>
        <dbReference type="ARBA" id="ARBA00006120"/>
    </source>
</evidence>
<keyword evidence="23" id="KW-1185">Reference proteome</keyword>
<dbReference type="GO" id="GO:0003746">
    <property type="term" value="F:translation elongation factor activity"/>
    <property type="evidence" value="ECO:0007669"/>
    <property type="project" value="UniProtKB-KW"/>
</dbReference>
<keyword evidence="16" id="KW-0539">Nucleus</keyword>
<feature type="compositionally biased region" description="Polar residues" evidence="21">
    <location>
        <begin position="34"/>
        <end position="53"/>
    </location>
</feature>
<feature type="region of interest" description="Disordered" evidence="21">
    <location>
        <begin position="30"/>
        <end position="177"/>
    </location>
</feature>
<dbReference type="GO" id="GO:0003723">
    <property type="term" value="F:RNA binding"/>
    <property type="evidence" value="ECO:0007669"/>
    <property type="project" value="UniProtKB-UniRule"/>
</dbReference>
<evidence type="ECO:0000256" key="10">
    <source>
        <dbReference type="ARBA" id="ARBA00022765"/>
    </source>
</evidence>
<dbReference type="CDD" id="cd12305">
    <property type="entry name" value="RRM_NELFE"/>
    <property type="match status" value="1"/>
</dbReference>
<dbReference type="PROSITE" id="PS50102">
    <property type="entry name" value="RRM"/>
    <property type="match status" value="1"/>
</dbReference>
<feature type="domain" description="RRM" evidence="22">
    <location>
        <begin position="174"/>
        <end position="244"/>
    </location>
</feature>
<dbReference type="GeneID" id="116951302"/>
<evidence type="ECO:0000256" key="20">
    <source>
        <dbReference type="PROSITE-ProRule" id="PRU00176"/>
    </source>
</evidence>
<evidence type="ECO:0000256" key="15">
    <source>
        <dbReference type="ARBA" id="ARBA00023163"/>
    </source>
</evidence>